<protein>
    <submittedName>
        <fullName evidence="1">Uncharacterized protein</fullName>
    </submittedName>
</protein>
<reference evidence="1" key="1">
    <citation type="submission" date="2022-04" db="EMBL/GenBank/DDBJ databases">
        <title>Genome of the entomopathogenic fungus Entomophthora muscae.</title>
        <authorList>
            <person name="Elya C."/>
            <person name="Lovett B.R."/>
            <person name="Lee E."/>
            <person name="Macias A.M."/>
            <person name="Hajek A.E."/>
            <person name="De Bivort B.L."/>
            <person name="Kasson M.T."/>
            <person name="De Fine Licht H.H."/>
            <person name="Stajich J.E."/>
        </authorList>
    </citation>
    <scope>NUCLEOTIDE SEQUENCE</scope>
    <source>
        <strain evidence="1">Berkeley</strain>
    </source>
</reference>
<name>A0ACC2S7I2_9FUNG</name>
<gene>
    <name evidence="1" type="ORF">DSO57_1015193</name>
</gene>
<organism evidence="1 2">
    <name type="scientific">Entomophthora muscae</name>
    <dbReference type="NCBI Taxonomy" id="34485"/>
    <lineage>
        <taxon>Eukaryota</taxon>
        <taxon>Fungi</taxon>
        <taxon>Fungi incertae sedis</taxon>
        <taxon>Zoopagomycota</taxon>
        <taxon>Entomophthoromycotina</taxon>
        <taxon>Entomophthoromycetes</taxon>
        <taxon>Entomophthorales</taxon>
        <taxon>Entomophthoraceae</taxon>
        <taxon>Entomophthora</taxon>
    </lineage>
</organism>
<accession>A0ACC2S7I2</accession>
<keyword evidence="2" id="KW-1185">Reference proteome</keyword>
<dbReference type="Proteomes" id="UP001165960">
    <property type="component" value="Unassembled WGS sequence"/>
</dbReference>
<evidence type="ECO:0000313" key="2">
    <source>
        <dbReference type="Proteomes" id="UP001165960"/>
    </source>
</evidence>
<proteinExistence type="predicted"/>
<comment type="caution">
    <text evidence="1">The sequence shown here is derived from an EMBL/GenBank/DDBJ whole genome shotgun (WGS) entry which is preliminary data.</text>
</comment>
<evidence type="ECO:0000313" key="1">
    <source>
        <dbReference type="EMBL" id="KAJ9058157.1"/>
    </source>
</evidence>
<dbReference type="EMBL" id="QTSX02005739">
    <property type="protein sequence ID" value="KAJ9058157.1"/>
    <property type="molecule type" value="Genomic_DNA"/>
</dbReference>
<sequence>MMLLAKLKLDSFINPHNSMRLIQRLVPKHPLKLSCGLFTHHGRTSTGPFLKPSHLVLEVRAYSVNTFEKAKVVCDFTPTELNLRFSEGNRELIKGVNFAWLRDNCSCESCLHPLTKQKIINPETLIEDIKPQSYSISNNKLTIIWPEVTRGATLQHPSEYSLDWILNSLHTPIKQTNLSRDPFDARFPISVWKGHELSKQDIFYDFKDYMKNETVFNNALYTLNKHGICFLSGVECDQKSVTRVACKIGPIYDTFYGMDWDVKNDPKASNIAYTSLDLGLHMDLLYFESPPGIQLLHCLENEVEGGDSIFVDGLTAMETLKKESPEHYATLLRVPVTFQYSNDGHHLEYRRSTIFEDQLGQHHLFYSPPFMGPLDIHKLPAGEVAKFYSGFRSLAQIINRSDQVYKTRLLPGDLVLFNNRRVLHGRTAFYPLNRMRHFKGTYVGMDSFKDRLRTML</sequence>